<feature type="compositionally biased region" description="Polar residues" evidence="1">
    <location>
        <begin position="984"/>
        <end position="995"/>
    </location>
</feature>
<feature type="compositionally biased region" description="Polar residues" evidence="1">
    <location>
        <begin position="651"/>
        <end position="661"/>
    </location>
</feature>
<feature type="compositionally biased region" description="Polar residues" evidence="1">
    <location>
        <begin position="566"/>
        <end position="587"/>
    </location>
</feature>
<feature type="region of interest" description="Disordered" evidence="1">
    <location>
        <begin position="293"/>
        <end position="353"/>
    </location>
</feature>
<accession>A0AA43QHS5</accession>
<evidence type="ECO:0000313" key="2">
    <source>
        <dbReference type="EMBL" id="MDI1485889.1"/>
    </source>
</evidence>
<feature type="compositionally biased region" description="Basic and acidic residues" evidence="1">
    <location>
        <begin position="723"/>
        <end position="739"/>
    </location>
</feature>
<feature type="compositionally biased region" description="Basic and acidic residues" evidence="1">
    <location>
        <begin position="1143"/>
        <end position="1156"/>
    </location>
</feature>
<dbReference type="EMBL" id="JAPUFD010000002">
    <property type="protein sequence ID" value="MDI1485889.1"/>
    <property type="molecule type" value="Genomic_DNA"/>
</dbReference>
<evidence type="ECO:0000256" key="1">
    <source>
        <dbReference type="SAM" id="MobiDB-lite"/>
    </source>
</evidence>
<feature type="compositionally biased region" description="Polar residues" evidence="1">
    <location>
        <begin position="957"/>
        <end position="976"/>
    </location>
</feature>
<feature type="region of interest" description="Disordered" evidence="1">
    <location>
        <begin position="374"/>
        <end position="406"/>
    </location>
</feature>
<dbReference type="Proteomes" id="UP001161017">
    <property type="component" value="Unassembled WGS sequence"/>
</dbReference>
<reference evidence="2" key="1">
    <citation type="journal article" date="2023" name="Genome Biol. Evol.">
        <title>First Whole Genome Sequence and Flow Cytometry Genome Size Data for the Lichen-Forming Fungus Ramalina farinacea (Ascomycota).</title>
        <authorList>
            <person name="Llewellyn T."/>
            <person name="Mian S."/>
            <person name="Hill R."/>
            <person name="Leitch I.J."/>
            <person name="Gaya E."/>
        </authorList>
    </citation>
    <scope>NUCLEOTIDE SEQUENCE</scope>
    <source>
        <strain evidence="2">LIQ254RAFAR</strain>
    </source>
</reference>
<feature type="region of interest" description="Disordered" evidence="1">
    <location>
        <begin position="447"/>
        <end position="524"/>
    </location>
</feature>
<feature type="compositionally biased region" description="Basic and acidic residues" evidence="1">
    <location>
        <begin position="194"/>
        <end position="207"/>
    </location>
</feature>
<feature type="region of interest" description="Disordered" evidence="1">
    <location>
        <begin position="97"/>
        <end position="144"/>
    </location>
</feature>
<feature type="region of interest" description="Disordered" evidence="1">
    <location>
        <begin position="164"/>
        <end position="255"/>
    </location>
</feature>
<gene>
    <name evidence="2" type="ORF">OHK93_004078</name>
</gene>
<feature type="compositionally biased region" description="Polar residues" evidence="1">
    <location>
        <begin position="1181"/>
        <end position="1196"/>
    </location>
</feature>
<feature type="region of interest" description="Disordered" evidence="1">
    <location>
        <begin position="538"/>
        <end position="1225"/>
    </location>
</feature>
<feature type="compositionally biased region" description="Polar residues" evidence="1">
    <location>
        <begin position="301"/>
        <end position="316"/>
    </location>
</feature>
<feature type="compositionally biased region" description="Pro residues" evidence="1">
    <location>
        <begin position="1098"/>
        <end position="1108"/>
    </location>
</feature>
<feature type="compositionally biased region" description="Polar residues" evidence="1">
    <location>
        <begin position="597"/>
        <end position="629"/>
    </location>
</feature>
<protein>
    <submittedName>
        <fullName evidence="2">Uncharacterized protein</fullName>
    </submittedName>
</protein>
<feature type="compositionally biased region" description="Polar residues" evidence="1">
    <location>
        <begin position="325"/>
        <end position="337"/>
    </location>
</feature>
<comment type="caution">
    <text evidence="2">The sequence shown here is derived from an EMBL/GenBank/DDBJ whole genome shotgun (WGS) entry which is preliminary data.</text>
</comment>
<feature type="compositionally biased region" description="Polar residues" evidence="1">
    <location>
        <begin position="931"/>
        <end position="946"/>
    </location>
</feature>
<keyword evidence="3" id="KW-1185">Reference proteome</keyword>
<feature type="compositionally biased region" description="Polar residues" evidence="1">
    <location>
        <begin position="112"/>
        <end position="127"/>
    </location>
</feature>
<evidence type="ECO:0000313" key="3">
    <source>
        <dbReference type="Proteomes" id="UP001161017"/>
    </source>
</evidence>
<feature type="compositionally biased region" description="Polar residues" evidence="1">
    <location>
        <begin position="791"/>
        <end position="803"/>
    </location>
</feature>
<feature type="compositionally biased region" description="Low complexity" evidence="1">
    <location>
        <begin position="236"/>
        <end position="247"/>
    </location>
</feature>
<feature type="compositionally biased region" description="Basic and acidic residues" evidence="1">
    <location>
        <begin position="494"/>
        <end position="505"/>
    </location>
</feature>
<feature type="compositionally biased region" description="Basic and acidic residues" evidence="1">
    <location>
        <begin position="758"/>
        <end position="786"/>
    </location>
</feature>
<sequence length="1225" mass="133279">MDNDVPALPSFAKSFKRKKQNIPEQKPQLDLSTVLPPSDDFRTSLLMPKLSARFSMLKEQDDPSSMLGKANDDSVIFPKRASRLDLFSSRLGLGDISEDDALRGPIRPPFLTTRTESYGSDGNTTDDGSMMSRSRPGEGNTMFGGRQKIYKIPVGAAGSVKNFGAQDDSETVAGGNMGGKPIYESDITMSTFQKLREQERRENEQSSHDLTYGRPSKEHDRSGSPPYVRYNRNRETSSSTNSAPSQSRISTAATSVASQRSVYGAHENLHGTQPVPAASERSFIKSRRLYGQAVDRDNHDQQASSLQRIGSFSRSRTPVGGTSHPLGQSRSATNLNDRYQRGGPLYASNGFRAESPIPSAANARMGDFDLGLNEEQSANDSKDTGYGRSSHLSSASPDLDPTNPDVTLLASLEPNDVGKATASGAFNKPKKQYDEHQYLQRQLQLQEGRNTPSPQPTRPFSPQISALNGNTTAGRSRDNSLGGSFSRTNSFRRPWMEDRVQRGTPERGPSPALHNHGDDQGHYSMERSFLSGLNSSNISSAQESECEMDSSSPVLPPAEADDTDRLQASQSTDVESTTKADASQNQLAPPLDDAASGSWSHQSDTTVTQHPPIPSSNDPLDQPLDTDSPTLGPVHVPNGLSGLIRAHLRNDSGQSSTSNYPEDSPVYSRKAEVRESILGHSSALDSQDESNVDQPSGHLDDPTPPPLSFVARNFLEQATALKNMERGPPKRPGENDKIQRLLGGDAPQIHSQPGQRTPDARHNRDPSLETQKEREEMAQELAERRRIVQGKLQTFVENESRSASPAPVRRTRDNSPPRYGNGPGLPKKSSLGNVRGNQEKPTKAMKMLGIDKDSSFAQPPPGLYNMREQLPDRALPPRSKGVPQPSQRQNVPEALNRALGPGWDTSRQMTHSMNTSKSSTASSENARSRPSTRQQADMNGSSSTGVGNPPKPGSAGSRENPSPKNFSRSSPISPEPSQIKGGRSRSNSKPSTNVPFEQRSAPPGTPFMINPSGRPKTQQSSVPFPSDQHDPAMAGPKSPGMTGSRHSPTRNFMRPGQPRKQSVNKHDISEPIFQFGTSTVDTVNLPPGASLKNGMDSPPSPIGAPPIPARDSRRKRTQTLLQALGRLEKSEPSPVLPSPTHDQFGREDPYEERSTFSDDEPVQKPRYRLRKGSSEKDINSKARQQATQDTSNTVATSPLSPPSNPPINHVQYQAKHDVPASAVMF</sequence>
<dbReference type="AlphaFoldDB" id="A0AA43QHS5"/>
<feature type="compositionally biased region" description="Basic and acidic residues" evidence="1">
    <location>
        <begin position="515"/>
        <end position="524"/>
    </location>
</feature>
<feature type="region of interest" description="Disordered" evidence="1">
    <location>
        <begin position="1"/>
        <end position="38"/>
    </location>
</feature>
<feature type="compositionally biased region" description="Polar residues" evidence="1">
    <location>
        <begin position="538"/>
        <end position="553"/>
    </location>
</feature>
<organism evidence="2 3">
    <name type="scientific">Ramalina farinacea</name>
    <dbReference type="NCBI Taxonomy" id="258253"/>
    <lineage>
        <taxon>Eukaryota</taxon>
        <taxon>Fungi</taxon>
        <taxon>Dikarya</taxon>
        <taxon>Ascomycota</taxon>
        <taxon>Pezizomycotina</taxon>
        <taxon>Lecanoromycetes</taxon>
        <taxon>OSLEUM clade</taxon>
        <taxon>Lecanoromycetidae</taxon>
        <taxon>Lecanorales</taxon>
        <taxon>Lecanorineae</taxon>
        <taxon>Ramalinaceae</taxon>
        <taxon>Ramalina</taxon>
    </lineage>
</organism>
<proteinExistence type="predicted"/>
<name>A0AA43QHS5_9LECA</name>
<feature type="compositionally biased region" description="Polar residues" evidence="1">
    <location>
        <begin position="460"/>
        <end position="491"/>
    </location>
</feature>
<feature type="compositionally biased region" description="Low complexity" evidence="1">
    <location>
        <begin position="912"/>
        <end position="929"/>
    </location>
</feature>